<proteinExistence type="predicted"/>
<feature type="compositionally biased region" description="Polar residues" evidence="1">
    <location>
        <begin position="1"/>
        <end position="18"/>
    </location>
</feature>
<dbReference type="AlphaFoldDB" id="A0A1D6IE51"/>
<evidence type="ECO:0000256" key="1">
    <source>
        <dbReference type="SAM" id="MobiDB-lite"/>
    </source>
</evidence>
<dbReference type="EMBL" id="CM007650">
    <property type="protein sequence ID" value="ONM58054.1"/>
    <property type="molecule type" value="Genomic_DNA"/>
</dbReference>
<reference evidence="2" key="1">
    <citation type="submission" date="2015-12" db="EMBL/GenBank/DDBJ databases">
        <title>Update maize B73 reference genome by single molecule sequencing technologies.</title>
        <authorList>
            <consortium name="Maize Genome Sequencing Project"/>
            <person name="Ware D."/>
        </authorList>
    </citation>
    <scope>NUCLEOTIDE SEQUENCE [LARGE SCALE GENOMIC DNA]</scope>
    <source>
        <tissue evidence="2">Seedling</tissue>
    </source>
</reference>
<feature type="compositionally biased region" description="Basic residues" evidence="1">
    <location>
        <begin position="71"/>
        <end position="80"/>
    </location>
</feature>
<feature type="non-terminal residue" evidence="2">
    <location>
        <position position="1"/>
    </location>
</feature>
<evidence type="ECO:0000313" key="2">
    <source>
        <dbReference type="EMBL" id="ONM58054.1"/>
    </source>
</evidence>
<feature type="region of interest" description="Disordered" evidence="1">
    <location>
        <begin position="1"/>
        <end position="80"/>
    </location>
</feature>
<feature type="compositionally biased region" description="Pro residues" evidence="1">
    <location>
        <begin position="31"/>
        <end position="40"/>
    </location>
</feature>
<organism evidence="2">
    <name type="scientific">Zea mays</name>
    <name type="common">Maize</name>
    <dbReference type="NCBI Taxonomy" id="4577"/>
    <lineage>
        <taxon>Eukaryota</taxon>
        <taxon>Viridiplantae</taxon>
        <taxon>Streptophyta</taxon>
        <taxon>Embryophyta</taxon>
        <taxon>Tracheophyta</taxon>
        <taxon>Spermatophyta</taxon>
        <taxon>Magnoliopsida</taxon>
        <taxon>Liliopsida</taxon>
        <taxon>Poales</taxon>
        <taxon>Poaceae</taxon>
        <taxon>PACMAD clade</taxon>
        <taxon>Panicoideae</taxon>
        <taxon>Andropogonodae</taxon>
        <taxon>Andropogoneae</taxon>
        <taxon>Tripsacinae</taxon>
        <taxon>Zea</taxon>
    </lineage>
</organism>
<gene>
    <name evidence="2" type="ORF">ZEAMMB73_Zm00001d021701</name>
</gene>
<name>A0A1D6IE51_MAIZE</name>
<accession>A0A1D6IE51</accession>
<sequence>TTASTPSTPNPQSRTRPLNPSILRPSAAGPGDPPPWPPPRAQRGSSTVPLWTTSRSPPTSRQPPREDFSGQRRRRCSRRRQCSLSLPRRLPTHVWKSVALWTVVRKKNSQQINVQGQKVLQNQAQKHPGRKLEGTS</sequence>
<protein>
    <submittedName>
        <fullName evidence="2">Transcription factor ILR3</fullName>
    </submittedName>
</protein>